<comment type="caution">
    <text evidence="6">The sequence shown here is derived from an EMBL/GenBank/DDBJ whole genome shotgun (WGS) entry which is preliminary data.</text>
</comment>
<sequence length="301" mass="33421">MNTPPASKIVKRIMQGEAPWSELFEGQEFFRAYRYYVRVVASSTGGDEQQKWAYRVESNIRHFIANMELVEHVSYAHPFPTSFEAVRRCATAKEVLVAQACGRGAVYDDELEEADPADDEWATVVFSTSFWIGIAVEKKRGALGFSSGAGLGGALVGLDGGTGQRKLDLSWPTDEFTKAVKTWDRFDESSMVLVVSYLKVNDIPPEIADRTGQAKIFKKERRQSSRDEGVGEEEDGEVDDDAAPVAEVRTADTRLCRWLVMRIMDGPDAFGLSSLYGVKGFGDLMLKCAPDVMLGWLHGRL</sequence>
<evidence type="ECO:0000313" key="7">
    <source>
        <dbReference type="Proteomes" id="UP000274822"/>
    </source>
</evidence>
<dbReference type="GO" id="GO:0005524">
    <property type="term" value="F:ATP binding"/>
    <property type="evidence" value="ECO:0007669"/>
    <property type="project" value="UniProtKB-KW"/>
</dbReference>
<dbReference type="GO" id="GO:1990817">
    <property type="term" value="F:poly(A) RNA polymerase activity"/>
    <property type="evidence" value="ECO:0007669"/>
    <property type="project" value="TreeGrafter"/>
</dbReference>
<gene>
    <name evidence="6" type="ORF">BC938DRAFT_475022</name>
</gene>
<evidence type="ECO:0000256" key="4">
    <source>
        <dbReference type="SAM" id="MobiDB-lite"/>
    </source>
</evidence>
<keyword evidence="7" id="KW-1185">Reference proteome</keyword>
<evidence type="ECO:0000256" key="2">
    <source>
        <dbReference type="ARBA" id="ARBA00022741"/>
    </source>
</evidence>
<keyword evidence="3" id="KW-0067">ATP-binding</keyword>
<proteinExistence type="predicted"/>
<dbReference type="Gene3D" id="3.30.70.590">
    <property type="entry name" value="Poly(A) polymerase predicted RNA binding domain"/>
    <property type="match status" value="1"/>
</dbReference>
<dbReference type="SUPFAM" id="SSF55003">
    <property type="entry name" value="PAP/Archaeal CCA-adding enzyme, C-terminal domain"/>
    <property type="match status" value="1"/>
</dbReference>
<feature type="domain" description="Poly(A) polymerase RNA-binding" evidence="5">
    <location>
        <begin position="28"/>
        <end position="210"/>
    </location>
</feature>
<dbReference type="GO" id="GO:0005634">
    <property type="term" value="C:nucleus"/>
    <property type="evidence" value="ECO:0007669"/>
    <property type="project" value="TreeGrafter"/>
</dbReference>
<dbReference type="EMBL" id="RBNJ01001955">
    <property type="protein sequence ID" value="RUS32585.1"/>
    <property type="molecule type" value="Genomic_DNA"/>
</dbReference>
<evidence type="ECO:0000259" key="5">
    <source>
        <dbReference type="Pfam" id="PF04926"/>
    </source>
</evidence>
<organism evidence="6 7">
    <name type="scientific">Jimgerdemannia flammicorona</name>
    <dbReference type="NCBI Taxonomy" id="994334"/>
    <lineage>
        <taxon>Eukaryota</taxon>
        <taxon>Fungi</taxon>
        <taxon>Fungi incertae sedis</taxon>
        <taxon>Mucoromycota</taxon>
        <taxon>Mucoromycotina</taxon>
        <taxon>Endogonomycetes</taxon>
        <taxon>Endogonales</taxon>
        <taxon>Endogonaceae</taxon>
        <taxon>Jimgerdemannia</taxon>
    </lineage>
</organism>
<dbReference type="Proteomes" id="UP000274822">
    <property type="component" value="Unassembled WGS sequence"/>
</dbReference>
<evidence type="ECO:0000256" key="1">
    <source>
        <dbReference type="ARBA" id="ARBA00022679"/>
    </source>
</evidence>
<name>A0A433QS38_9FUNG</name>
<reference evidence="6 7" key="1">
    <citation type="journal article" date="2018" name="New Phytol.">
        <title>Phylogenomics of Endogonaceae and evolution of mycorrhizas within Mucoromycota.</title>
        <authorList>
            <person name="Chang Y."/>
            <person name="Desiro A."/>
            <person name="Na H."/>
            <person name="Sandor L."/>
            <person name="Lipzen A."/>
            <person name="Clum A."/>
            <person name="Barry K."/>
            <person name="Grigoriev I.V."/>
            <person name="Martin F.M."/>
            <person name="Stajich J.E."/>
            <person name="Smith M.E."/>
            <person name="Bonito G."/>
            <person name="Spatafora J.W."/>
        </authorList>
    </citation>
    <scope>NUCLEOTIDE SEQUENCE [LARGE SCALE GENOMIC DNA]</scope>
    <source>
        <strain evidence="6 7">AD002</strain>
    </source>
</reference>
<dbReference type="InterPro" id="IPR011068">
    <property type="entry name" value="NuclTrfase_I-like_C"/>
</dbReference>
<keyword evidence="1" id="KW-0808">Transferase</keyword>
<dbReference type="PANTHER" id="PTHR10682:SF10">
    <property type="entry name" value="POLYNUCLEOTIDE ADENYLYLTRANSFERASE"/>
    <property type="match status" value="1"/>
</dbReference>
<feature type="compositionally biased region" description="Acidic residues" evidence="4">
    <location>
        <begin position="230"/>
        <end position="242"/>
    </location>
</feature>
<dbReference type="GO" id="GO:0003723">
    <property type="term" value="F:RNA binding"/>
    <property type="evidence" value="ECO:0007669"/>
    <property type="project" value="InterPro"/>
</dbReference>
<protein>
    <recommendedName>
        <fullName evidence="5">Poly(A) polymerase RNA-binding domain-containing protein</fullName>
    </recommendedName>
</protein>
<feature type="region of interest" description="Disordered" evidence="4">
    <location>
        <begin position="218"/>
        <end position="244"/>
    </location>
</feature>
<dbReference type="GO" id="GO:0031123">
    <property type="term" value="P:RNA 3'-end processing"/>
    <property type="evidence" value="ECO:0007669"/>
    <property type="project" value="InterPro"/>
</dbReference>
<dbReference type="Pfam" id="PF04926">
    <property type="entry name" value="PAP_RNA-bind"/>
    <property type="match status" value="1"/>
</dbReference>
<dbReference type="InterPro" id="IPR007010">
    <property type="entry name" value="PolA_pol_RNA-bd_dom"/>
</dbReference>
<evidence type="ECO:0000256" key="3">
    <source>
        <dbReference type="ARBA" id="ARBA00022840"/>
    </source>
</evidence>
<keyword evidence="2" id="KW-0547">Nucleotide-binding</keyword>
<dbReference type="PANTHER" id="PTHR10682">
    <property type="entry name" value="POLY A POLYMERASE"/>
    <property type="match status" value="1"/>
</dbReference>
<accession>A0A433QS38</accession>
<dbReference type="AlphaFoldDB" id="A0A433QS38"/>
<evidence type="ECO:0000313" key="6">
    <source>
        <dbReference type="EMBL" id="RUS32585.1"/>
    </source>
</evidence>